<dbReference type="PANTHER" id="PTHR33076">
    <property type="entry name" value="NON-SPECIFIC LIPID-TRANSFER PROTEIN 2-RELATED"/>
    <property type="match status" value="1"/>
</dbReference>
<dbReference type="Pfam" id="PF00234">
    <property type="entry name" value="Tryp_alpha_amyl"/>
    <property type="match status" value="1"/>
</dbReference>
<accession>C0KHK2</accession>
<dbReference type="PRINTS" id="PR00382">
    <property type="entry name" value="LIPIDTRNSFER"/>
</dbReference>
<dbReference type="SUPFAM" id="SSF47699">
    <property type="entry name" value="Bifunctional inhibitor/lipid-transfer protein/seed storage 2S albumin"/>
    <property type="match status" value="1"/>
</dbReference>
<dbReference type="CDD" id="cd01960">
    <property type="entry name" value="nsLTP1"/>
    <property type="match status" value="1"/>
</dbReference>
<keyword evidence="2" id="KW-0813">Transport</keyword>
<evidence type="ECO:0000256" key="3">
    <source>
        <dbReference type="SAM" id="SignalP"/>
    </source>
</evidence>
<evidence type="ECO:0000256" key="1">
    <source>
        <dbReference type="ARBA" id="ARBA00009748"/>
    </source>
</evidence>
<dbReference type="SMART" id="SM00499">
    <property type="entry name" value="AAI"/>
    <property type="match status" value="1"/>
</dbReference>
<feature type="domain" description="Bifunctional inhibitor/plant lipid transfer protein/seed storage helical" evidence="4">
    <location>
        <begin position="30"/>
        <end position="114"/>
    </location>
</feature>
<protein>
    <recommendedName>
        <fullName evidence="2">Non-specific lipid-transfer protein</fullName>
    </recommendedName>
</protein>
<feature type="signal peptide" evidence="3">
    <location>
        <begin position="1"/>
        <end position="26"/>
    </location>
</feature>
<dbReference type="EMBL" id="FJ603282">
    <property type="protein sequence ID" value="ACM78617.1"/>
    <property type="molecule type" value="mRNA"/>
</dbReference>
<dbReference type="PROSITE" id="PS00597">
    <property type="entry name" value="PLANT_LTP"/>
    <property type="match status" value="1"/>
</dbReference>
<dbReference type="InterPro" id="IPR036312">
    <property type="entry name" value="Bifun_inhib/LTP/seed_sf"/>
</dbReference>
<dbReference type="GO" id="GO:0008289">
    <property type="term" value="F:lipid binding"/>
    <property type="evidence" value="ECO:0007669"/>
    <property type="project" value="UniProtKB-KW"/>
</dbReference>
<name>C0KHK2_9CARY</name>
<evidence type="ECO:0000259" key="4">
    <source>
        <dbReference type="SMART" id="SM00499"/>
    </source>
</evidence>
<dbReference type="InterPro" id="IPR000528">
    <property type="entry name" value="Plant_nsLTP"/>
</dbReference>
<reference evidence="5" key="1">
    <citation type="journal article" date="2009" name="Tree Physiol.">
        <title>Cloning and expression analysis of 14 lipid transfer protein genes from Tamarix hispida responding to different abiotic stresses.</title>
        <authorList>
            <person name="Wang C."/>
            <person name="Yang C."/>
            <person name="Gao C."/>
            <person name="Wang Y."/>
        </authorList>
    </citation>
    <scope>NUCLEOTIDE SEQUENCE</scope>
</reference>
<comment type="function">
    <text evidence="2">Plant non-specific lipid-transfer proteins transfer phospholipids as well as galactolipids across membranes. May play a role in wax or cutin deposition in the cell walls of expanding epidermal cells and certain secretory tissues.</text>
</comment>
<sequence length="118" mass="11729">MAGPVLRFAFVITMCMVVAAAPYAEAALTCGTITQKLAPCLPYLKSGGSPAAGCCGGVKTLHSMATSTADRQAACGCLKSSATSIPGVKMGNAAALPGKCGVNIGFPVSTKVDCSKVK</sequence>
<comment type="similarity">
    <text evidence="1 2">Belongs to the plant LTP family.</text>
</comment>
<organism evidence="5">
    <name type="scientific">Tamarix hispida</name>
    <dbReference type="NCBI Taxonomy" id="189793"/>
    <lineage>
        <taxon>Eukaryota</taxon>
        <taxon>Viridiplantae</taxon>
        <taxon>Streptophyta</taxon>
        <taxon>Embryophyta</taxon>
        <taxon>Tracheophyta</taxon>
        <taxon>Spermatophyta</taxon>
        <taxon>Magnoliopsida</taxon>
        <taxon>eudicotyledons</taxon>
        <taxon>Gunneridae</taxon>
        <taxon>Pentapetalae</taxon>
        <taxon>Caryophyllales</taxon>
        <taxon>Tamaricaceae</taxon>
        <taxon>Tamarix</taxon>
    </lineage>
</organism>
<dbReference type="AlphaFoldDB" id="C0KHK2"/>
<keyword evidence="3" id="KW-0732">Signal</keyword>
<dbReference type="InterPro" id="IPR016140">
    <property type="entry name" value="Bifunc_inhib/LTP/seed_store"/>
</dbReference>
<evidence type="ECO:0000256" key="2">
    <source>
        <dbReference type="RuleBase" id="RU000628"/>
    </source>
</evidence>
<keyword evidence="2" id="KW-0446">Lipid-binding</keyword>
<evidence type="ECO:0000313" key="5">
    <source>
        <dbReference type="EMBL" id="ACM78617.1"/>
    </source>
</evidence>
<proteinExistence type="evidence at transcript level"/>
<dbReference type="Gene3D" id="1.10.110.10">
    <property type="entry name" value="Plant lipid-transfer and hydrophobic proteins"/>
    <property type="match status" value="1"/>
</dbReference>
<dbReference type="GO" id="GO:0006869">
    <property type="term" value="P:lipid transport"/>
    <property type="evidence" value="ECO:0007669"/>
    <property type="project" value="InterPro"/>
</dbReference>
<feature type="chain" id="PRO_5002899759" description="Non-specific lipid-transfer protein" evidence="3">
    <location>
        <begin position="27"/>
        <end position="118"/>
    </location>
</feature>